<feature type="compositionally biased region" description="Basic and acidic residues" evidence="1">
    <location>
        <begin position="254"/>
        <end position="271"/>
    </location>
</feature>
<feature type="compositionally biased region" description="Basic and acidic residues" evidence="1">
    <location>
        <begin position="291"/>
        <end position="300"/>
    </location>
</feature>
<accession>A0A420I246</accession>
<proteinExistence type="predicted"/>
<name>A0A420I246_9PEZI</name>
<dbReference type="STRING" id="212602.A0A420I246"/>
<dbReference type="InterPro" id="IPR018555">
    <property type="entry name" value="C630.06c-like"/>
</dbReference>
<dbReference type="OrthoDB" id="5425061at2759"/>
<dbReference type="EMBL" id="MCFK01002360">
    <property type="protein sequence ID" value="RKF63754.1"/>
    <property type="molecule type" value="Genomic_DNA"/>
</dbReference>
<dbReference type="AlphaFoldDB" id="A0A420I246"/>
<protein>
    <submittedName>
        <fullName evidence="2">Uncharacterized protein</fullName>
    </submittedName>
</protein>
<feature type="compositionally biased region" description="Basic residues" evidence="1">
    <location>
        <begin position="272"/>
        <end position="290"/>
    </location>
</feature>
<keyword evidence="3" id="KW-1185">Reference proteome</keyword>
<sequence>METIVHRADLRTPPPATLCCLKSEEELTQRLAAIYGPVATFSASIIPVDAATSGGCNQPSALCQKSLRLKNDDHEKNEVVSNVVALDKEYNFYLFRNSGESSPQKIILEQDQNLFRESGLDHKYGGFLVPQRNRGYYFTSLVSSKYKEQLVLSAVDGETVKHWSRKRAWGLEVPWRVQVLRSPNNTHKGVTKDIPKACLNTMESSIDSKISMSSEVSKIQSQVQEKHTLGKRKKPSKKDRISMRKKRRAALATEEQRVRLKELKEQAEKEKKIRRNREKKIKRKIKKKMRKGDLEDIDKI</sequence>
<evidence type="ECO:0000313" key="2">
    <source>
        <dbReference type="EMBL" id="RKF63754.1"/>
    </source>
</evidence>
<evidence type="ECO:0000313" key="3">
    <source>
        <dbReference type="Proteomes" id="UP000286134"/>
    </source>
</evidence>
<evidence type="ECO:0000256" key="1">
    <source>
        <dbReference type="SAM" id="MobiDB-lite"/>
    </source>
</evidence>
<gene>
    <name evidence="2" type="ORF">OnM2_023064</name>
</gene>
<reference evidence="2 3" key="1">
    <citation type="journal article" date="2018" name="BMC Genomics">
        <title>Comparative genome analyses reveal sequence features reflecting distinct modes of host-adaptation between dicot and monocot powdery mildew.</title>
        <authorList>
            <person name="Wu Y."/>
            <person name="Ma X."/>
            <person name="Pan Z."/>
            <person name="Kale S.D."/>
            <person name="Song Y."/>
            <person name="King H."/>
            <person name="Zhang Q."/>
            <person name="Presley C."/>
            <person name="Deng X."/>
            <person name="Wei C.I."/>
            <person name="Xiao S."/>
        </authorList>
    </citation>
    <scope>NUCLEOTIDE SEQUENCE [LARGE SCALE GENOMIC DNA]</scope>
    <source>
        <strain evidence="2">UMSG2</strain>
    </source>
</reference>
<feature type="region of interest" description="Disordered" evidence="1">
    <location>
        <begin position="216"/>
        <end position="300"/>
    </location>
</feature>
<dbReference type="Proteomes" id="UP000286134">
    <property type="component" value="Unassembled WGS sequence"/>
</dbReference>
<comment type="caution">
    <text evidence="2">The sequence shown here is derived from an EMBL/GenBank/DDBJ whole genome shotgun (WGS) entry which is preliminary data.</text>
</comment>
<dbReference type="Pfam" id="PF09428">
    <property type="entry name" value="DUF2011"/>
    <property type="match status" value="1"/>
</dbReference>
<feature type="compositionally biased region" description="Basic residues" evidence="1">
    <location>
        <begin position="229"/>
        <end position="249"/>
    </location>
</feature>
<organism evidence="2 3">
    <name type="scientific">Erysiphe neolycopersici</name>
    <dbReference type="NCBI Taxonomy" id="212602"/>
    <lineage>
        <taxon>Eukaryota</taxon>
        <taxon>Fungi</taxon>
        <taxon>Dikarya</taxon>
        <taxon>Ascomycota</taxon>
        <taxon>Pezizomycotina</taxon>
        <taxon>Leotiomycetes</taxon>
        <taxon>Erysiphales</taxon>
        <taxon>Erysiphaceae</taxon>
        <taxon>Erysiphe</taxon>
    </lineage>
</organism>